<reference evidence="1 2" key="1">
    <citation type="submission" date="2019-03" db="EMBL/GenBank/DDBJ databases">
        <title>The genome sequence of a newly discovered highly antifungal drug resistant Aspergillus species, Aspergillus tanneri NIH 1004.</title>
        <authorList>
            <person name="Mounaud S."/>
            <person name="Singh I."/>
            <person name="Joardar V."/>
            <person name="Pakala S."/>
            <person name="Pakala S."/>
            <person name="Venepally P."/>
            <person name="Hoover J."/>
            <person name="Nierman W."/>
            <person name="Chung J."/>
            <person name="Losada L."/>
        </authorList>
    </citation>
    <scope>NUCLEOTIDE SEQUENCE [LARGE SCALE GENOMIC DNA]</scope>
    <source>
        <strain evidence="1 2">NIH1004</strain>
    </source>
</reference>
<dbReference type="EMBL" id="SOSA01000024">
    <property type="protein sequence ID" value="THC99165.1"/>
    <property type="molecule type" value="Genomic_DNA"/>
</dbReference>
<accession>A0A4S3JUU2</accession>
<gene>
    <name evidence="1" type="ORF">EYZ11_001340</name>
</gene>
<protein>
    <submittedName>
        <fullName evidence="1">Uncharacterized protein</fullName>
    </submittedName>
</protein>
<name>A0A4S3JUU2_9EURO</name>
<comment type="caution">
    <text evidence="1">The sequence shown here is derived from an EMBL/GenBank/DDBJ whole genome shotgun (WGS) entry which is preliminary data.</text>
</comment>
<organism evidence="1 2">
    <name type="scientific">Aspergillus tanneri</name>
    <dbReference type="NCBI Taxonomy" id="1220188"/>
    <lineage>
        <taxon>Eukaryota</taxon>
        <taxon>Fungi</taxon>
        <taxon>Dikarya</taxon>
        <taxon>Ascomycota</taxon>
        <taxon>Pezizomycotina</taxon>
        <taxon>Eurotiomycetes</taxon>
        <taxon>Eurotiomycetidae</taxon>
        <taxon>Eurotiales</taxon>
        <taxon>Aspergillaceae</taxon>
        <taxon>Aspergillus</taxon>
        <taxon>Aspergillus subgen. Circumdati</taxon>
    </lineage>
</organism>
<evidence type="ECO:0000313" key="1">
    <source>
        <dbReference type="EMBL" id="THC99165.1"/>
    </source>
</evidence>
<dbReference type="AlphaFoldDB" id="A0A4S3JUU2"/>
<keyword evidence="2" id="KW-1185">Reference proteome</keyword>
<dbReference type="Proteomes" id="UP000308092">
    <property type="component" value="Unassembled WGS sequence"/>
</dbReference>
<evidence type="ECO:0000313" key="2">
    <source>
        <dbReference type="Proteomes" id="UP000308092"/>
    </source>
</evidence>
<dbReference type="VEuPathDB" id="FungiDB:EYZ11_001340"/>
<sequence length="20" mass="2333">MPRVYGFAILEEQDTHVTII</sequence>
<proteinExistence type="predicted"/>